<comment type="caution">
    <text evidence="2">The sequence shown here is derived from an EMBL/GenBank/DDBJ whole genome shotgun (WGS) entry which is preliminary data.</text>
</comment>
<organism evidence="2 3">
    <name type="scientific">Brassica napus</name>
    <name type="common">Rape</name>
    <dbReference type="NCBI Taxonomy" id="3708"/>
    <lineage>
        <taxon>Eukaryota</taxon>
        <taxon>Viridiplantae</taxon>
        <taxon>Streptophyta</taxon>
        <taxon>Embryophyta</taxon>
        <taxon>Tracheophyta</taxon>
        <taxon>Spermatophyta</taxon>
        <taxon>Magnoliopsida</taxon>
        <taxon>eudicotyledons</taxon>
        <taxon>Gunneridae</taxon>
        <taxon>Pentapetalae</taxon>
        <taxon>rosids</taxon>
        <taxon>malvids</taxon>
        <taxon>Brassicales</taxon>
        <taxon>Brassicaceae</taxon>
        <taxon>Brassiceae</taxon>
        <taxon>Brassica</taxon>
    </lineage>
</organism>
<accession>A0ABQ7YUU7</accession>
<feature type="non-terminal residue" evidence="2">
    <location>
        <position position="1"/>
    </location>
</feature>
<gene>
    <name evidence="2" type="ORF">HID58_078736</name>
</gene>
<evidence type="ECO:0000313" key="2">
    <source>
        <dbReference type="EMBL" id="KAH0871714.1"/>
    </source>
</evidence>
<dbReference type="Proteomes" id="UP000824890">
    <property type="component" value="Unassembled WGS sequence"/>
</dbReference>
<proteinExistence type="predicted"/>
<dbReference type="PANTHER" id="PTHR34049">
    <property type="entry name" value="F-BOX PROTEIN SKIP27"/>
    <property type="match status" value="1"/>
</dbReference>
<feature type="domain" description="F-box" evidence="1">
    <location>
        <begin position="232"/>
        <end position="280"/>
    </location>
</feature>
<dbReference type="InterPro" id="IPR045286">
    <property type="entry name" value="FBS1-like"/>
</dbReference>
<sequence length="395" mass="44092">KVGPASPIIKGLASRNAPRIEITWAEIKNPSPSFSIYLSLKSLPSPLLPPFSLSRFRASSLSNPKYLFPEVESEGSNPSLSLSRFDSIRYRKFSVSPKDSDSKISTRKKKLKSSNNKYLKPGALVQLCYSKASATAKSNNDLGKKRVPVFDTKPARSSVIAVEDVSSPRSPLLSSPVNVVKRSSLVRPMKFDDLQVESSKKSPLMLSPVGVVMQNSLLRTPKTPQAEPCDSESQFEALPMDLLVKIVCHLHHDELKAVFHVSQRIRAAAVIARQYHFNYTTPDRSRQEMLSVLTPMPINRWPFVSKGDENYRIMGSPHTPKAPRHAPRPPCRTKLAEMKQITAVLFQDPTAFPSRCSVPSVLQRPTLFKPLAPKHPRVLFYEDELCQAVAQNNLQ</sequence>
<evidence type="ECO:0000259" key="1">
    <source>
        <dbReference type="PROSITE" id="PS50181"/>
    </source>
</evidence>
<evidence type="ECO:0000313" key="3">
    <source>
        <dbReference type="Proteomes" id="UP000824890"/>
    </source>
</evidence>
<dbReference type="EMBL" id="JAGKQM010000017">
    <property type="protein sequence ID" value="KAH0871714.1"/>
    <property type="molecule type" value="Genomic_DNA"/>
</dbReference>
<dbReference type="PROSITE" id="PS50181">
    <property type="entry name" value="FBOX"/>
    <property type="match status" value="1"/>
</dbReference>
<name>A0ABQ7YUU7_BRANA</name>
<protein>
    <recommendedName>
        <fullName evidence="1">F-box domain-containing protein</fullName>
    </recommendedName>
</protein>
<dbReference type="PANTHER" id="PTHR34049:SF2">
    <property type="entry name" value="F-BOX DOMAIN CONTAINING PROTEIN, EXPRESSED"/>
    <property type="match status" value="1"/>
</dbReference>
<reference evidence="2 3" key="1">
    <citation type="submission" date="2021-05" db="EMBL/GenBank/DDBJ databases">
        <title>Genome Assembly of Synthetic Allotetraploid Brassica napus Reveals Homoeologous Exchanges between Subgenomes.</title>
        <authorList>
            <person name="Davis J.T."/>
        </authorList>
    </citation>
    <scope>NUCLEOTIDE SEQUENCE [LARGE SCALE GENOMIC DNA]</scope>
    <source>
        <strain evidence="3">cv. Da-Ae</strain>
        <tissue evidence="2">Seedling</tissue>
    </source>
</reference>
<dbReference type="InterPro" id="IPR001810">
    <property type="entry name" value="F-box_dom"/>
</dbReference>
<keyword evidence="3" id="KW-1185">Reference proteome</keyword>